<feature type="compositionally biased region" description="Pro residues" evidence="12">
    <location>
        <begin position="420"/>
        <end position="429"/>
    </location>
</feature>
<dbReference type="PANTHER" id="PTHR47788">
    <property type="entry name" value="POLYA POLYMERASE"/>
    <property type="match status" value="1"/>
</dbReference>
<keyword evidence="15" id="KW-1185">Reference proteome</keyword>
<keyword evidence="6" id="KW-0548">Nucleotidyltransferase</keyword>
<dbReference type="GO" id="GO:0000166">
    <property type="term" value="F:nucleotide binding"/>
    <property type="evidence" value="ECO:0007669"/>
    <property type="project" value="UniProtKB-KW"/>
</dbReference>
<evidence type="ECO:0000313" key="15">
    <source>
        <dbReference type="Proteomes" id="UP000290253"/>
    </source>
</evidence>
<feature type="compositionally biased region" description="Basic residues" evidence="12">
    <location>
        <begin position="432"/>
        <end position="441"/>
    </location>
</feature>
<dbReference type="GO" id="GO:0046872">
    <property type="term" value="F:metal ion binding"/>
    <property type="evidence" value="ECO:0007669"/>
    <property type="project" value="UniProtKB-KW"/>
</dbReference>
<evidence type="ECO:0000256" key="7">
    <source>
        <dbReference type="ARBA" id="ARBA00022723"/>
    </source>
</evidence>
<comment type="caution">
    <text evidence="14">The sequence shown here is derived from an EMBL/GenBank/DDBJ whole genome shotgun (WGS) entry which is preliminary data.</text>
</comment>
<keyword evidence="5" id="KW-0819">tRNA processing</keyword>
<evidence type="ECO:0000256" key="10">
    <source>
        <dbReference type="ARBA" id="ARBA00022884"/>
    </source>
</evidence>
<evidence type="ECO:0000259" key="13">
    <source>
        <dbReference type="Pfam" id="PF01743"/>
    </source>
</evidence>
<dbReference type="GO" id="GO:0008033">
    <property type="term" value="P:tRNA processing"/>
    <property type="evidence" value="ECO:0007669"/>
    <property type="project" value="UniProtKB-KW"/>
</dbReference>
<evidence type="ECO:0000256" key="6">
    <source>
        <dbReference type="ARBA" id="ARBA00022695"/>
    </source>
</evidence>
<comment type="similarity">
    <text evidence="2 11">Belongs to the tRNA nucleotidyltransferase/poly(A) polymerase family.</text>
</comment>
<feature type="compositionally biased region" description="Low complexity" evidence="12">
    <location>
        <begin position="610"/>
        <end position="631"/>
    </location>
</feature>
<dbReference type="InterPro" id="IPR043519">
    <property type="entry name" value="NT_sf"/>
</dbReference>
<keyword evidence="3" id="KW-0820">tRNA-binding</keyword>
<proteinExistence type="inferred from homology"/>
<comment type="cofactor">
    <cofactor evidence="1">
        <name>Mg(2+)</name>
        <dbReference type="ChEBI" id="CHEBI:18420"/>
    </cofactor>
</comment>
<dbReference type="EMBL" id="SDMK01000002">
    <property type="protein sequence ID" value="RXS95264.1"/>
    <property type="molecule type" value="Genomic_DNA"/>
</dbReference>
<evidence type="ECO:0000256" key="3">
    <source>
        <dbReference type="ARBA" id="ARBA00022555"/>
    </source>
</evidence>
<keyword evidence="4 11" id="KW-0808">Transferase</keyword>
<dbReference type="InterPro" id="IPR002646">
    <property type="entry name" value="PolA_pol_head_dom"/>
</dbReference>
<evidence type="ECO:0000256" key="11">
    <source>
        <dbReference type="RuleBase" id="RU003953"/>
    </source>
</evidence>
<dbReference type="AlphaFoldDB" id="A0A4Q1SDG3"/>
<protein>
    <submittedName>
        <fullName evidence="14">CCA tRNA nucleotidyltransferase</fullName>
    </submittedName>
</protein>
<dbReference type="SUPFAM" id="SSF81891">
    <property type="entry name" value="Poly A polymerase C-terminal region-like"/>
    <property type="match status" value="1"/>
</dbReference>
<organism evidence="14 15">
    <name type="scientific">Silvibacterium dinghuense</name>
    <dbReference type="NCBI Taxonomy" id="1560006"/>
    <lineage>
        <taxon>Bacteria</taxon>
        <taxon>Pseudomonadati</taxon>
        <taxon>Acidobacteriota</taxon>
        <taxon>Terriglobia</taxon>
        <taxon>Terriglobales</taxon>
        <taxon>Acidobacteriaceae</taxon>
        <taxon>Silvibacterium</taxon>
    </lineage>
</organism>
<dbReference type="PANTHER" id="PTHR47788:SF1">
    <property type="entry name" value="A-ADDING TRNA NUCLEOTIDYLTRANSFERASE"/>
    <property type="match status" value="1"/>
</dbReference>
<dbReference type="Proteomes" id="UP000290253">
    <property type="component" value="Unassembled WGS sequence"/>
</dbReference>
<keyword evidence="10 11" id="KW-0694">RNA-binding</keyword>
<accession>A0A4Q1SDG3</accession>
<keyword evidence="7" id="KW-0479">Metal-binding</keyword>
<evidence type="ECO:0000313" key="14">
    <source>
        <dbReference type="EMBL" id="RXS95264.1"/>
    </source>
</evidence>
<evidence type="ECO:0000256" key="12">
    <source>
        <dbReference type="SAM" id="MobiDB-lite"/>
    </source>
</evidence>
<evidence type="ECO:0000256" key="1">
    <source>
        <dbReference type="ARBA" id="ARBA00001946"/>
    </source>
</evidence>
<evidence type="ECO:0000256" key="8">
    <source>
        <dbReference type="ARBA" id="ARBA00022741"/>
    </source>
</evidence>
<dbReference type="RefSeq" id="WP_129208462.1">
    <property type="nucleotide sequence ID" value="NZ_BMGU01000003.1"/>
</dbReference>
<dbReference type="Pfam" id="PF01743">
    <property type="entry name" value="PolyA_pol"/>
    <property type="match status" value="1"/>
</dbReference>
<sequence length="640" mass="70115">MPDYVYLLENRLSLAQRNSLTTVRDVARAHGMNVFLAGGAVRDLTTGFPVRDLDFSVQGNALKLKKDLEKAGAALWGEYEPSRTLFFWLHGIRVEVSSARREHFPKPGKPVYEWAPILEDLRRRDFTANAMAVSLNEGSYGLLLDPLNGIADLEARILRLVSPYGFIEDPSRLLRATRLLARTGWEMDERTRTRYENAKEENAIAAITPYLKGYELEEIGHEDDGLKALKALETEGWLKVLDPAWTSAKADVHGLEALHTTLIQLLMQGIHPDHSAAQTQLLTAKLPAKELDALKKLFPRPGFVRQWEHLDESAKEFQKELLDKKNASPSATWKLLTSYAPEAVLWLAYTSKNAAVQTKFKNFSTVWPEFRQKIPTALMLEMRIAPDLPGYEDLVQEIFFQLMDGNLATDEAMRAFLEPHSPPAPPPPVSIKRTRGKRGSVKIKAEEEDLDDEEDLPTRDELEEEAERNLDDEDEADDEMDEDHSVPPPVRAKPVAAKAEAKPKPEVKAEPKKEPAAAKPVAVATKAAAKPVKAAPAVKAVPAKAVAAKPAPAKNTPAKVVAKAPAKAAHKPAPAAPAKSAKPATKHAPAKSTAKAPVKTAKPAPKPVAKKAAPAKAPAKPVAKKAAPAKKAPAKPAKKR</sequence>
<keyword evidence="8" id="KW-0547">Nucleotide-binding</keyword>
<keyword evidence="9" id="KW-0460">Magnesium</keyword>
<gene>
    <name evidence="14" type="ORF">ESZ00_11750</name>
</gene>
<dbReference type="SUPFAM" id="SSF81301">
    <property type="entry name" value="Nucleotidyltransferase"/>
    <property type="match status" value="1"/>
</dbReference>
<dbReference type="InterPro" id="IPR052390">
    <property type="entry name" value="tRNA_nt/polyA_polymerase"/>
</dbReference>
<reference evidence="14 15" key="1">
    <citation type="journal article" date="2016" name="Int. J. Syst. Evol. Microbiol.">
        <title>Acidipila dinghuensis sp. nov., an acidobacterium isolated from forest soil.</title>
        <authorList>
            <person name="Jiang Y.W."/>
            <person name="Wang J."/>
            <person name="Chen M.H."/>
            <person name="Lv Y.Y."/>
            <person name="Qiu L.H."/>
        </authorList>
    </citation>
    <scope>NUCLEOTIDE SEQUENCE [LARGE SCALE GENOMIC DNA]</scope>
    <source>
        <strain evidence="14 15">DHOF10</strain>
    </source>
</reference>
<feature type="compositionally biased region" description="Acidic residues" evidence="12">
    <location>
        <begin position="446"/>
        <end position="482"/>
    </location>
</feature>
<evidence type="ECO:0000256" key="9">
    <source>
        <dbReference type="ARBA" id="ARBA00022842"/>
    </source>
</evidence>
<feature type="domain" description="Poly A polymerase head" evidence="13">
    <location>
        <begin position="35"/>
        <end position="159"/>
    </location>
</feature>
<dbReference type="OrthoDB" id="9805698at2"/>
<feature type="compositionally biased region" description="Low complexity" evidence="12">
    <location>
        <begin position="517"/>
        <end position="583"/>
    </location>
</feature>
<dbReference type="Gene3D" id="1.10.3090.10">
    <property type="entry name" value="cca-adding enzyme, domain 2"/>
    <property type="match status" value="1"/>
</dbReference>
<evidence type="ECO:0000256" key="4">
    <source>
        <dbReference type="ARBA" id="ARBA00022679"/>
    </source>
</evidence>
<dbReference type="Gene3D" id="3.30.460.10">
    <property type="entry name" value="Beta Polymerase, domain 2"/>
    <property type="match status" value="1"/>
</dbReference>
<dbReference type="GO" id="GO:0016779">
    <property type="term" value="F:nucleotidyltransferase activity"/>
    <property type="evidence" value="ECO:0007669"/>
    <property type="project" value="UniProtKB-KW"/>
</dbReference>
<name>A0A4Q1SDG3_9BACT</name>
<evidence type="ECO:0000256" key="2">
    <source>
        <dbReference type="ARBA" id="ARBA00007265"/>
    </source>
</evidence>
<feature type="compositionally biased region" description="Basic and acidic residues" evidence="12">
    <location>
        <begin position="499"/>
        <end position="516"/>
    </location>
</feature>
<dbReference type="GO" id="GO:0000049">
    <property type="term" value="F:tRNA binding"/>
    <property type="evidence" value="ECO:0007669"/>
    <property type="project" value="UniProtKB-KW"/>
</dbReference>
<feature type="region of interest" description="Disordered" evidence="12">
    <location>
        <begin position="417"/>
        <end position="640"/>
    </location>
</feature>
<feature type="compositionally biased region" description="Low complexity" evidence="12">
    <location>
        <begin position="590"/>
        <end position="603"/>
    </location>
</feature>
<evidence type="ECO:0000256" key="5">
    <source>
        <dbReference type="ARBA" id="ARBA00022694"/>
    </source>
</evidence>
<dbReference type="CDD" id="cd05398">
    <property type="entry name" value="NT_ClassII-CCAase"/>
    <property type="match status" value="1"/>
</dbReference>